<evidence type="ECO:0000256" key="10">
    <source>
        <dbReference type="ARBA" id="ARBA00023125"/>
    </source>
</evidence>
<evidence type="ECO:0000256" key="5">
    <source>
        <dbReference type="ARBA" id="ARBA00022692"/>
    </source>
</evidence>
<keyword evidence="11 17" id="KW-0472">Membrane</keyword>
<evidence type="ECO:0000256" key="6">
    <source>
        <dbReference type="ARBA" id="ARBA00022741"/>
    </source>
</evidence>
<sequence length="800" mass="86249">MAKTRSSKSTPSKSTASRARKPSTRAQAKPSARPVSSAGRVLLGSLRNIPRERRLDILGIILALLGLVTFLSLVSAERSAVTSGWINALAWVFGWGIYILPLVLVIYGLWLVFRNIERLPAFSAGKFTGSLLLLFNLLAWLHLASGGGWDAARAGKGGGHLGAVFERLLVVGLGKPAAIVAMLAWLLISLALTFNLSIPELFKSLRPLFNSLAESISRFLTPPEETPAAAPRVSTPPTTAPAGRFKPLRASDPVPAQQPSLESAPLASGTNPANPPIASAAGEGAPAAHAALEAPAQEVRATIPQNWVLPKAEDILDPPSPEAMQETAEGERGKLIEDTLTSFGAPAHVVEIKRGPAITLYGVEPDYVETRAGRTRVRVSKIVNLADDLALALAASRIRIQAPVPGHSYVGIEVPNEETSRVSLLSILQSKAFHKIKTSLGFSLGKDVAGIPVAADLSSMPHLLIAGTTGSGKSVCVNSILCALLLNNTPLDLRLVLVDPKRVELTGYNGIPHLLAPVITDADRVVGALQWMLREMDSRYHKFSKLGVRNIIEFNARQTGEHLPYIVVIIDELADLMMLAPDETERCITRLAQLARATGIHLILATQRPSVNVVTGLIKANFPARIAFAVASGIDSRVILDQPGAERLLGRGDMLFQAPDASAPARLQGVYVSDSEIRRLVDYWRAAAYEMQTTYVSSHPDTPIDSLPPGVPLKQDALFEEMKPQEEGDPLLNEAIDLVRRQGRASITMLQRRMRIGYTRAARLIDKMEEMGVVSATLPHTQVREVLDYGDMAPPEDDGY</sequence>
<evidence type="ECO:0000313" key="20">
    <source>
        <dbReference type="Proteomes" id="UP000050417"/>
    </source>
</evidence>
<keyword evidence="20" id="KW-1185">Reference proteome</keyword>
<dbReference type="PANTHER" id="PTHR22683">
    <property type="entry name" value="SPORULATION PROTEIN RELATED"/>
    <property type="match status" value="1"/>
</dbReference>
<dbReference type="GO" id="GO:0007059">
    <property type="term" value="P:chromosome segregation"/>
    <property type="evidence" value="ECO:0007669"/>
    <property type="project" value="UniProtKB-KW"/>
</dbReference>
<proteinExistence type="inferred from homology"/>
<keyword evidence="8 15" id="KW-0067">ATP-binding</keyword>
<dbReference type="PANTHER" id="PTHR22683:SF41">
    <property type="entry name" value="DNA TRANSLOCASE FTSK"/>
    <property type="match status" value="1"/>
</dbReference>
<evidence type="ECO:0000256" key="3">
    <source>
        <dbReference type="ARBA" id="ARBA00022475"/>
    </source>
</evidence>
<dbReference type="InterPro" id="IPR036390">
    <property type="entry name" value="WH_DNA-bd_sf"/>
</dbReference>
<feature type="binding site" evidence="15">
    <location>
        <begin position="467"/>
        <end position="474"/>
    </location>
    <ligand>
        <name>ATP</name>
        <dbReference type="ChEBI" id="CHEBI:30616"/>
    </ligand>
</feature>
<evidence type="ECO:0000256" key="11">
    <source>
        <dbReference type="ARBA" id="ARBA00023136"/>
    </source>
</evidence>
<evidence type="ECO:0000256" key="17">
    <source>
        <dbReference type="SAM" id="Phobius"/>
    </source>
</evidence>
<keyword evidence="5 17" id="KW-0812">Transmembrane</keyword>
<dbReference type="SUPFAM" id="SSF46785">
    <property type="entry name" value="Winged helix' DNA-binding domain"/>
    <property type="match status" value="1"/>
</dbReference>
<feature type="transmembrane region" description="Helical" evidence="17">
    <location>
        <begin position="55"/>
        <end position="76"/>
    </location>
</feature>
<gene>
    <name evidence="19" type="ORF">ADN00_04935</name>
</gene>
<dbReference type="InterPro" id="IPR025199">
    <property type="entry name" value="FtsK_4TM"/>
</dbReference>
<dbReference type="EMBL" id="LGCL01000015">
    <property type="protein sequence ID" value="KPL79192.1"/>
    <property type="molecule type" value="Genomic_DNA"/>
</dbReference>
<dbReference type="InterPro" id="IPR036388">
    <property type="entry name" value="WH-like_DNA-bd_sf"/>
</dbReference>
<evidence type="ECO:0000256" key="7">
    <source>
        <dbReference type="ARBA" id="ARBA00022829"/>
    </source>
</evidence>
<feature type="region of interest" description="Disordered" evidence="16">
    <location>
        <begin position="1"/>
        <end position="35"/>
    </location>
</feature>
<keyword evidence="10" id="KW-0238">DNA-binding</keyword>
<organism evidence="19 20">
    <name type="scientific">Ornatilinea apprima</name>
    <dbReference type="NCBI Taxonomy" id="1134406"/>
    <lineage>
        <taxon>Bacteria</taxon>
        <taxon>Bacillati</taxon>
        <taxon>Chloroflexota</taxon>
        <taxon>Anaerolineae</taxon>
        <taxon>Anaerolineales</taxon>
        <taxon>Anaerolineaceae</taxon>
        <taxon>Ornatilinea</taxon>
    </lineage>
</organism>
<feature type="region of interest" description="Disordered" evidence="16">
    <location>
        <begin position="223"/>
        <end position="274"/>
    </location>
</feature>
<keyword evidence="9 17" id="KW-1133">Transmembrane helix</keyword>
<evidence type="ECO:0000256" key="12">
    <source>
        <dbReference type="ARBA" id="ARBA00023306"/>
    </source>
</evidence>
<keyword evidence="12" id="KW-0131">Cell cycle</keyword>
<dbReference type="Pfam" id="PF17854">
    <property type="entry name" value="FtsK_alpha"/>
    <property type="match status" value="1"/>
</dbReference>
<dbReference type="PATRIC" id="fig|1134406.4.peg.354"/>
<dbReference type="Gene3D" id="3.30.980.40">
    <property type="match status" value="1"/>
</dbReference>
<dbReference type="SMART" id="SM00843">
    <property type="entry name" value="Ftsk_gamma"/>
    <property type="match status" value="1"/>
</dbReference>
<dbReference type="InterPro" id="IPR002543">
    <property type="entry name" value="FtsK_dom"/>
</dbReference>
<dbReference type="InterPro" id="IPR050206">
    <property type="entry name" value="FtsK/SpoIIIE/SftA"/>
</dbReference>
<name>A0A0P6XQV9_9CHLR</name>
<feature type="domain" description="FtsK" evidence="18">
    <location>
        <begin position="450"/>
        <end position="637"/>
    </location>
</feature>
<dbReference type="Gene3D" id="3.40.50.300">
    <property type="entry name" value="P-loop containing nucleotide triphosphate hydrolases"/>
    <property type="match status" value="1"/>
</dbReference>
<keyword evidence="3" id="KW-1003">Cell membrane</keyword>
<dbReference type="Pfam" id="PF01580">
    <property type="entry name" value="FtsK_SpoIIIE"/>
    <property type="match status" value="1"/>
</dbReference>
<dbReference type="Pfam" id="PF13491">
    <property type="entry name" value="FtsK_4TM"/>
    <property type="match status" value="1"/>
</dbReference>
<dbReference type="GO" id="GO:0005524">
    <property type="term" value="F:ATP binding"/>
    <property type="evidence" value="ECO:0007669"/>
    <property type="project" value="UniProtKB-UniRule"/>
</dbReference>
<evidence type="ECO:0000256" key="15">
    <source>
        <dbReference type="PROSITE-ProRule" id="PRU00289"/>
    </source>
</evidence>
<evidence type="ECO:0000313" key="19">
    <source>
        <dbReference type="EMBL" id="KPL79192.1"/>
    </source>
</evidence>
<dbReference type="SUPFAM" id="SSF52540">
    <property type="entry name" value="P-loop containing nucleoside triphosphate hydrolases"/>
    <property type="match status" value="1"/>
</dbReference>
<dbReference type="GO" id="GO:0003677">
    <property type="term" value="F:DNA binding"/>
    <property type="evidence" value="ECO:0007669"/>
    <property type="project" value="UniProtKB-KW"/>
</dbReference>
<keyword evidence="4" id="KW-0132">Cell division</keyword>
<feature type="compositionally biased region" description="Low complexity" evidence="16">
    <location>
        <begin position="1"/>
        <end position="17"/>
    </location>
</feature>
<dbReference type="InterPro" id="IPR003593">
    <property type="entry name" value="AAA+_ATPase"/>
</dbReference>
<evidence type="ECO:0000256" key="16">
    <source>
        <dbReference type="SAM" id="MobiDB-lite"/>
    </source>
</evidence>
<dbReference type="OrthoDB" id="9807790at2"/>
<comment type="caution">
    <text evidence="19">The sequence shown here is derived from an EMBL/GenBank/DDBJ whole genome shotgun (WGS) entry which is preliminary data.</text>
</comment>
<evidence type="ECO:0000256" key="14">
    <source>
        <dbReference type="ARBA" id="ARBA00025923"/>
    </source>
</evidence>
<dbReference type="GO" id="GO:0005886">
    <property type="term" value="C:plasma membrane"/>
    <property type="evidence" value="ECO:0007669"/>
    <property type="project" value="UniProtKB-SubCell"/>
</dbReference>
<evidence type="ECO:0000256" key="2">
    <source>
        <dbReference type="ARBA" id="ARBA00006474"/>
    </source>
</evidence>
<dbReference type="RefSeq" id="WP_082389892.1">
    <property type="nucleotide sequence ID" value="NZ_LGCL01000015.1"/>
</dbReference>
<evidence type="ECO:0000259" key="18">
    <source>
        <dbReference type="PROSITE" id="PS50901"/>
    </source>
</evidence>
<feature type="transmembrane region" description="Helical" evidence="17">
    <location>
        <begin position="177"/>
        <end position="198"/>
    </location>
</feature>
<comment type="function">
    <text evidence="13">Essential cell division protein that coordinates cell division and chromosome segregation. The N-terminus is involved in assembly of the cell-division machinery. The C-terminus functions as a DNA motor that moves dsDNA in an ATP-dependent manner towards the dif recombination site, which is located within the replication terminus region. Required for activation of the Xer recombinase, allowing activation of chromosome unlinking by recombination.</text>
</comment>
<evidence type="ECO:0000256" key="1">
    <source>
        <dbReference type="ARBA" id="ARBA00004651"/>
    </source>
</evidence>
<dbReference type="CDD" id="cd01127">
    <property type="entry name" value="TrwB_TraG_TraD_VirD4"/>
    <property type="match status" value="1"/>
</dbReference>
<dbReference type="SMART" id="SM00382">
    <property type="entry name" value="AAA"/>
    <property type="match status" value="1"/>
</dbReference>
<keyword evidence="7" id="KW-0159">Chromosome partition</keyword>
<comment type="subcellular location">
    <subcellularLocation>
        <location evidence="1">Cell membrane</location>
        <topology evidence="1">Multi-pass membrane protein</topology>
    </subcellularLocation>
</comment>
<protein>
    <recommendedName>
        <fullName evidence="18">FtsK domain-containing protein</fullName>
    </recommendedName>
</protein>
<evidence type="ECO:0000256" key="9">
    <source>
        <dbReference type="ARBA" id="ARBA00022989"/>
    </source>
</evidence>
<evidence type="ECO:0000256" key="4">
    <source>
        <dbReference type="ARBA" id="ARBA00022618"/>
    </source>
</evidence>
<evidence type="ECO:0000256" key="8">
    <source>
        <dbReference type="ARBA" id="ARBA00022840"/>
    </source>
</evidence>
<evidence type="ECO:0000256" key="13">
    <source>
        <dbReference type="ARBA" id="ARBA00024986"/>
    </source>
</evidence>
<dbReference type="PROSITE" id="PS50901">
    <property type="entry name" value="FTSK"/>
    <property type="match status" value="1"/>
</dbReference>
<dbReference type="Pfam" id="PF09397">
    <property type="entry name" value="FtsK_gamma"/>
    <property type="match status" value="1"/>
</dbReference>
<dbReference type="InterPro" id="IPR041027">
    <property type="entry name" value="FtsK_alpha"/>
</dbReference>
<comment type="subunit">
    <text evidence="14">Homohexamer. Forms a ring that surrounds DNA.</text>
</comment>
<feature type="transmembrane region" description="Helical" evidence="17">
    <location>
        <begin position="88"/>
        <end position="112"/>
    </location>
</feature>
<dbReference type="GO" id="GO:0051301">
    <property type="term" value="P:cell division"/>
    <property type="evidence" value="ECO:0007669"/>
    <property type="project" value="UniProtKB-KW"/>
</dbReference>
<dbReference type="AlphaFoldDB" id="A0A0P6XQV9"/>
<comment type="similarity">
    <text evidence="2">Belongs to the FtsK/SpoIIIE/SftA family.</text>
</comment>
<dbReference type="Proteomes" id="UP000050417">
    <property type="component" value="Unassembled WGS sequence"/>
</dbReference>
<dbReference type="InterPro" id="IPR018541">
    <property type="entry name" value="Ftsk_gamma"/>
</dbReference>
<accession>A0A0P6XQV9</accession>
<dbReference type="InterPro" id="IPR027417">
    <property type="entry name" value="P-loop_NTPase"/>
</dbReference>
<reference evidence="19 20" key="1">
    <citation type="submission" date="2015-07" db="EMBL/GenBank/DDBJ databases">
        <title>Genome sequence of Ornatilinea apprima DSM 23815.</title>
        <authorList>
            <person name="Hemp J."/>
            <person name="Ward L.M."/>
            <person name="Pace L.A."/>
            <person name="Fischer W.W."/>
        </authorList>
    </citation>
    <scope>NUCLEOTIDE SEQUENCE [LARGE SCALE GENOMIC DNA]</scope>
    <source>
        <strain evidence="19 20">P3M-1</strain>
    </source>
</reference>
<keyword evidence="6 15" id="KW-0547">Nucleotide-binding</keyword>
<dbReference type="Gene3D" id="1.10.10.10">
    <property type="entry name" value="Winged helix-like DNA-binding domain superfamily/Winged helix DNA-binding domain"/>
    <property type="match status" value="1"/>
</dbReference>
<dbReference type="STRING" id="1134406.ADN00_04935"/>